<dbReference type="InterPro" id="IPR001216">
    <property type="entry name" value="P-phosphate_BS"/>
</dbReference>
<dbReference type="Gene3D" id="3.40.50.1100">
    <property type="match status" value="2"/>
</dbReference>
<dbReference type="InterPro" id="IPR050214">
    <property type="entry name" value="Cys_Synth/Cystath_Beta-Synth"/>
</dbReference>
<dbReference type="RefSeq" id="WP_369340318.1">
    <property type="nucleotide sequence ID" value="NZ_JBFYGN010000034.1"/>
</dbReference>
<dbReference type="PANTHER" id="PTHR10314">
    <property type="entry name" value="CYSTATHIONINE BETA-SYNTHASE"/>
    <property type="match status" value="1"/>
</dbReference>
<keyword evidence="5" id="KW-1185">Reference proteome</keyword>
<evidence type="ECO:0000256" key="2">
    <source>
        <dbReference type="ARBA" id="ARBA00022898"/>
    </source>
</evidence>
<evidence type="ECO:0000256" key="1">
    <source>
        <dbReference type="ARBA" id="ARBA00001933"/>
    </source>
</evidence>
<comment type="caution">
    <text evidence="4">The sequence shown here is derived from an EMBL/GenBank/DDBJ whole genome shotgun (WGS) entry which is preliminary data.</text>
</comment>
<accession>A0ABV4A0F0</accession>
<proteinExistence type="predicted"/>
<dbReference type="PROSITE" id="PS00901">
    <property type="entry name" value="CYS_SYNTHASE"/>
    <property type="match status" value="1"/>
</dbReference>
<evidence type="ECO:0000259" key="3">
    <source>
        <dbReference type="Pfam" id="PF00291"/>
    </source>
</evidence>
<sequence length="308" mass="31763">MISASSIDLIGNTPLVALDRLYRGPGRLLAKAEFLLPGGSVKDRAAKSILLAARADGRLKPGAPVIEMTSGNMGAGLAVVCAALGHPLVVTMSAGNSPARARMLEGLGAEVILVPQVDGAPGQVTGQDIRAAAEMAETLARERGGFYVDQFNAAEAVQAHEFTTGPEIIRQTGGKIDAWVAAVGTGSTFMGVARAMKSANPATVCAAVEPLGCRPLAGEVVAKPRHLIQGTSYGAVPPHWNPRLMDLSLAVTDEDAELWRRKIAKEEGLYVGYSAAANVCAAAALLGSGRLGPDAVAVTVLCDTGLKY</sequence>
<organism evidence="4 5">
    <name type="scientific">Comamonas guangdongensis</name>
    <dbReference type="NCBI Taxonomy" id="510515"/>
    <lineage>
        <taxon>Bacteria</taxon>
        <taxon>Pseudomonadati</taxon>
        <taxon>Pseudomonadota</taxon>
        <taxon>Betaproteobacteria</taxon>
        <taxon>Burkholderiales</taxon>
        <taxon>Comamonadaceae</taxon>
        <taxon>Comamonas</taxon>
    </lineage>
</organism>
<dbReference type="InterPro" id="IPR036052">
    <property type="entry name" value="TrpB-like_PALP_sf"/>
</dbReference>
<keyword evidence="2" id="KW-0663">Pyridoxal phosphate</keyword>
<dbReference type="SUPFAM" id="SSF53686">
    <property type="entry name" value="Tryptophan synthase beta subunit-like PLP-dependent enzymes"/>
    <property type="match status" value="1"/>
</dbReference>
<evidence type="ECO:0000313" key="4">
    <source>
        <dbReference type="EMBL" id="MEX8195140.1"/>
    </source>
</evidence>
<name>A0ABV4A0F0_9BURK</name>
<reference evidence="4 5" key="1">
    <citation type="journal article" date="2013" name="Int. J. Syst. Evol. Microbiol.">
        <title>Comamonas guangdongensis sp. nov., isolated from subterranean forest sediment, and emended description of the genus Comamonas.</title>
        <authorList>
            <person name="Zhang J."/>
            <person name="Wang Y."/>
            <person name="Zhou S."/>
            <person name="Wu C."/>
            <person name="He J."/>
            <person name="Li F."/>
        </authorList>
    </citation>
    <scope>NUCLEOTIDE SEQUENCE [LARGE SCALE GENOMIC DNA]</scope>
    <source>
        <strain evidence="4 5">CCTCC AB2011133</strain>
    </source>
</reference>
<gene>
    <name evidence="4" type="ORF">AB6724_20090</name>
</gene>
<feature type="domain" description="Tryptophan synthase beta chain-like PALP" evidence="3">
    <location>
        <begin position="9"/>
        <end position="303"/>
    </location>
</feature>
<comment type="cofactor">
    <cofactor evidence="1">
        <name>pyridoxal 5'-phosphate</name>
        <dbReference type="ChEBI" id="CHEBI:597326"/>
    </cofactor>
</comment>
<dbReference type="Proteomes" id="UP001561046">
    <property type="component" value="Unassembled WGS sequence"/>
</dbReference>
<dbReference type="EMBL" id="JBFYGN010000034">
    <property type="protein sequence ID" value="MEX8195140.1"/>
    <property type="molecule type" value="Genomic_DNA"/>
</dbReference>
<protein>
    <submittedName>
        <fullName evidence="4">PLP-dependent cysteine synthase family protein</fullName>
    </submittedName>
</protein>
<dbReference type="InterPro" id="IPR001926">
    <property type="entry name" value="TrpB-like_PALP"/>
</dbReference>
<evidence type="ECO:0000313" key="5">
    <source>
        <dbReference type="Proteomes" id="UP001561046"/>
    </source>
</evidence>
<dbReference type="CDD" id="cd01561">
    <property type="entry name" value="CBS_like"/>
    <property type="match status" value="1"/>
</dbReference>
<dbReference type="Pfam" id="PF00291">
    <property type="entry name" value="PALP"/>
    <property type="match status" value="1"/>
</dbReference>